<dbReference type="Gene3D" id="1.50.40.10">
    <property type="entry name" value="Mitochondrial carrier domain"/>
    <property type="match status" value="1"/>
</dbReference>
<feature type="transmembrane region" description="Helical" evidence="6">
    <location>
        <begin position="813"/>
        <end position="835"/>
    </location>
</feature>
<dbReference type="Pfam" id="PF01663">
    <property type="entry name" value="Phosphodiest"/>
    <property type="match status" value="1"/>
</dbReference>
<dbReference type="Gene3D" id="3.40.720.10">
    <property type="entry name" value="Alkaline Phosphatase, subunit A"/>
    <property type="match status" value="1"/>
</dbReference>
<dbReference type="Gene3D" id="3.30.1360.180">
    <property type="match status" value="1"/>
</dbReference>
<evidence type="ECO:0000256" key="4">
    <source>
        <dbReference type="ARBA" id="ARBA00023136"/>
    </source>
</evidence>
<evidence type="ECO:0000313" key="8">
    <source>
        <dbReference type="WBParaSite" id="TREG1_10600.1"/>
    </source>
</evidence>
<accession>A0AA85IRR3</accession>
<reference evidence="8" key="2">
    <citation type="submission" date="2023-11" db="UniProtKB">
        <authorList>
            <consortium name="WormBaseParasite"/>
        </authorList>
    </citation>
    <scope>IDENTIFICATION</scope>
</reference>
<organism evidence="7 8">
    <name type="scientific">Trichobilharzia regenti</name>
    <name type="common">Nasal bird schistosome</name>
    <dbReference type="NCBI Taxonomy" id="157069"/>
    <lineage>
        <taxon>Eukaryota</taxon>
        <taxon>Metazoa</taxon>
        <taxon>Spiralia</taxon>
        <taxon>Lophotrochozoa</taxon>
        <taxon>Platyhelminthes</taxon>
        <taxon>Trematoda</taxon>
        <taxon>Digenea</taxon>
        <taxon>Strigeidida</taxon>
        <taxon>Schistosomatoidea</taxon>
        <taxon>Schistosomatidae</taxon>
        <taxon>Trichobilharzia</taxon>
    </lineage>
</organism>
<evidence type="ECO:0000256" key="2">
    <source>
        <dbReference type="ARBA" id="ARBA00006375"/>
    </source>
</evidence>
<keyword evidence="7" id="KW-1185">Reference proteome</keyword>
<dbReference type="AlphaFoldDB" id="A0AA85IRR3"/>
<evidence type="ECO:0000256" key="3">
    <source>
        <dbReference type="ARBA" id="ARBA00022692"/>
    </source>
</evidence>
<dbReference type="GO" id="GO:0016020">
    <property type="term" value="C:membrane"/>
    <property type="evidence" value="ECO:0007669"/>
    <property type="project" value="UniProtKB-SubCell"/>
</dbReference>
<dbReference type="SUPFAM" id="SSF53649">
    <property type="entry name" value="Alkaline phosphatase-like"/>
    <property type="match status" value="1"/>
</dbReference>
<feature type="transmembrane region" description="Helical" evidence="6">
    <location>
        <begin position="189"/>
        <end position="206"/>
    </location>
</feature>
<comment type="similarity">
    <text evidence="2">Belongs to the mitochondrial carrier (TC 2.A.29) family.</text>
</comment>
<name>A0AA85IRR3_TRIRE</name>
<evidence type="ECO:0000256" key="5">
    <source>
        <dbReference type="PROSITE-ProRule" id="PRU00282"/>
    </source>
</evidence>
<feature type="repeat" description="Solcar" evidence="5">
    <location>
        <begin position="121"/>
        <end position="209"/>
    </location>
</feature>
<protein>
    <submittedName>
        <fullName evidence="8">Uncharacterized protein</fullName>
    </submittedName>
</protein>
<dbReference type="SUPFAM" id="SSF103506">
    <property type="entry name" value="Mitochondrial carrier"/>
    <property type="match status" value="1"/>
</dbReference>
<evidence type="ECO:0000313" key="7">
    <source>
        <dbReference type="Proteomes" id="UP000050795"/>
    </source>
</evidence>
<proteinExistence type="inferred from homology"/>
<dbReference type="InterPro" id="IPR018108">
    <property type="entry name" value="MCP_transmembrane"/>
</dbReference>
<dbReference type="InterPro" id="IPR002591">
    <property type="entry name" value="Phosphodiest/P_Trfase"/>
</dbReference>
<keyword evidence="4 5" id="KW-0472">Membrane</keyword>
<comment type="subcellular location">
    <subcellularLocation>
        <location evidence="1">Membrane</location>
        <topology evidence="1">Multi-pass membrane protein</topology>
    </subcellularLocation>
</comment>
<dbReference type="WBParaSite" id="TREG1_10600.1">
    <property type="protein sequence ID" value="TREG1_10600.1"/>
    <property type="gene ID" value="TREG1_10600"/>
</dbReference>
<dbReference type="PROSITE" id="PS50920">
    <property type="entry name" value="SOLCAR"/>
    <property type="match status" value="1"/>
</dbReference>
<dbReference type="PANTHER" id="PTHR10151:SF126">
    <property type="entry name" value="ECTONUCLEOTIDE PYROPHOSPHATASE_PHOSPHODIESTERASE FAMILY MEMBER 7-LIKE"/>
    <property type="match status" value="1"/>
</dbReference>
<dbReference type="InterPro" id="IPR017850">
    <property type="entry name" value="Alkaline_phosphatase_core_sf"/>
</dbReference>
<dbReference type="CDD" id="cd16018">
    <property type="entry name" value="Enpp"/>
    <property type="match status" value="1"/>
</dbReference>
<feature type="transmembrane region" description="Helical" evidence="6">
    <location>
        <begin position="346"/>
        <end position="368"/>
    </location>
</feature>
<sequence length="861" mass="99056">MDSTQITYDYLIPSFISTVTHPMTYARALMLLGYEPFPPVRRFSLRNLFQPEYEAYYYPNVFTYCHKLRQEVGLYSIFTTGLPASVIGSFVKSYSTDRIMEHLTPSFFEKKTFFETERGMKNFLISTGKVTVARVVGTIVSYPFQVVMIRQMSQFINRSHLYDCIFVAFPSILKHEGLFSFFSGLTPRLIGEVITVWLTACLAYLFNKYIFTNQVDPSLKKHTPFVTGVLVAGTTHGLTVTSTVMAARDSRMNIVPVFDNWWQCYCYLNRSDAFVRGSSLFFRLIEHLLESNTLIGWNFKIVTPVFYPLRKIMSIEGVLPEKNDLPPPYYQISQDYMQRYKRKSDCVLISLIASGVTMMLFGFIIVTMDIPLDPDINRWDVKRPFSRLFFTDRTVLLISMDGFRHDYIEMAKSHLGANSLLNFDRLLANGVRAMESINAYPTITLPNHRTLVTGLYPENHGVIGNNLLDKSWPNETFNMDDQESLNHAPWLTNWSEPIWVTLQKHGGYAGSVLWPLTDQFVGKDLPFQYVSQFTLLNNYGHRYAYDQRIRDILWWLKNPKFHLNLILAYFDEPDETGHEYGPNSKEVAEIVQSLDKTFGTLLDGIEKLGLTDKVDIILTADHGMTETSNSRLIGLDDYVDRSLYTYTQLSTMGFLYPKPGKFEHVYQRLKNAHPKLEVYRREEVPAYLNFNVSHSRMPPLVLIAKPRWKIVKNASFPYAKVSGDHGYVTNFSEMHAFFIASGPAFKIGETVPSIHSVDVYALMCALLNIPPNPNNGSLERISSILKSEVSNQLFREYQWSSMWRWISVNLQTVLLMSLICILFVIILLFFIMILLHHKSTNLSSPGSNNDDVSKDFSDFNI</sequence>
<reference evidence="7" key="1">
    <citation type="submission" date="2022-06" db="EMBL/GenBank/DDBJ databases">
        <authorList>
            <person name="Berger JAMES D."/>
            <person name="Berger JAMES D."/>
        </authorList>
    </citation>
    <scope>NUCLEOTIDE SEQUENCE [LARGE SCALE GENOMIC DNA]</scope>
</reference>
<dbReference type="InterPro" id="IPR023395">
    <property type="entry name" value="MCP_dom_sf"/>
</dbReference>
<keyword evidence="6" id="KW-1133">Transmembrane helix</keyword>
<evidence type="ECO:0000256" key="6">
    <source>
        <dbReference type="SAM" id="Phobius"/>
    </source>
</evidence>
<keyword evidence="3 5" id="KW-0812">Transmembrane</keyword>
<dbReference type="Pfam" id="PF00153">
    <property type="entry name" value="Mito_carr"/>
    <property type="match status" value="1"/>
</dbReference>
<dbReference type="PANTHER" id="PTHR10151">
    <property type="entry name" value="ECTONUCLEOTIDE PYROPHOSPHATASE/PHOSPHODIESTERASE"/>
    <property type="match status" value="1"/>
</dbReference>
<dbReference type="Proteomes" id="UP000050795">
    <property type="component" value="Unassembled WGS sequence"/>
</dbReference>
<evidence type="ECO:0000256" key="1">
    <source>
        <dbReference type="ARBA" id="ARBA00004141"/>
    </source>
</evidence>